<keyword evidence="1" id="KW-1133">Transmembrane helix</keyword>
<feature type="transmembrane region" description="Helical" evidence="1">
    <location>
        <begin position="49"/>
        <end position="76"/>
    </location>
</feature>
<feature type="transmembrane region" description="Helical" evidence="1">
    <location>
        <begin position="9"/>
        <end position="29"/>
    </location>
</feature>
<reference evidence="2 3" key="1">
    <citation type="journal article" date="2017" name="Viruses">
        <title>Phage Biodiversity in Artisanal Cheese Wheys Reflects the Complexity of the Fermentation Process.</title>
        <authorList>
            <person name="Mahony J."/>
            <person name="Moscarelli A."/>
            <person name="Kelleher P."/>
            <person name="Lugli G.A."/>
            <person name="Ventura M."/>
            <person name="Settanni L."/>
            <person name="van Sinderen D."/>
        </authorList>
    </citation>
    <scope>NUCLEOTIDE SEQUENCE [LARGE SCALE GENOMIC DNA]</scope>
</reference>
<accession>A0A1W6JL33</accession>
<dbReference type="Proteomes" id="UP000224755">
    <property type="component" value="Segment"/>
</dbReference>
<gene>
    <name evidence="2" type="ORF">AM5_054</name>
</gene>
<sequence length="84" mass="9607">MFKKRTTRLIILIVSYLFLVEVSWIFPTIHMTNNIFKNIAILLVGQPILNMFIAGCIAMVSIFLALLAYAIIYAVVKWVMKGDK</sequence>
<evidence type="ECO:0000313" key="3">
    <source>
        <dbReference type="Proteomes" id="UP000224755"/>
    </source>
</evidence>
<evidence type="ECO:0000256" key="1">
    <source>
        <dbReference type="SAM" id="Phobius"/>
    </source>
</evidence>
<dbReference type="EMBL" id="KY554772">
    <property type="protein sequence ID" value="ARM66907.1"/>
    <property type="molecule type" value="Genomic_DNA"/>
</dbReference>
<organism evidence="2 3">
    <name type="scientific">Lactococcus phage AM5</name>
    <dbReference type="NCBI Taxonomy" id="1965473"/>
    <lineage>
        <taxon>Viruses</taxon>
        <taxon>Duplodnaviria</taxon>
        <taxon>Heunggongvirae</taxon>
        <taxon>Uroviricota</taxon>
        <taxon>Caudoviricetes</taxon>
        <taxon>Audreyjarvisvirus</taxon>
        <taxon>Audreyjarvisvirus AM4</taxon>
    </lineage>
</organism>
<proteinExistence type="predicted"/>
<name>A0A1W6JL33_9CAUD</name>
<evidence type="ECO:0000313" key="2">
    <source>
        <dbReference type="EMBL" id="ARM66907.1"/>
    </source>
</evidence>
<keyword evidence="1" id="KW-0472">Membrane</keyword>
<protein>
    <submittedName>
        <fullName evidence="2">Uncharacterized protein</fullName>
    </submittedName>
</protein>
<keyword evidence="1" id="KW-0812">Transmembrane</keyword>